<dbReference type="Proteomes" id="UP001203852">
    <property type="component" value="Unassembled WGS sequence"/>
</dbReference>
<proteinExistence type="predicted"/>
<evidence type="ECO:0000256" key="1">
    <source>
        <dbReference type="SAM" id="MobiDB-lite"/>
    </source>
</evidence>
<feature type="region of interest" description="Disordered" evidence="1">
    <location>
        <begin position="119"/>
        <end position="143"/>
    </location>
</feature>
<organism evidence="2 3">
    <name type="scientific">Exophiala viscosa</name>
    <dbReference type="NCBI Taxonomy" id="2486360"/>
    <lineage>
        <taxon>Eukaryota</taxon>
        <taxon>Fungi</taxon>
        <taxon>Dikarya</taxon>
        <taxon>Ascomycota</taxon>
        <taxon>Pezizomycotina</taxon>
        <taxon>Eurotiomycetes</taxon>
        <taxon>Chaetothyriomycetidae</taxon>
        <taxon>Chaetothyriales</taxon>
        <taxon>Herpotrichiellaceae</taxon>
        <taxon>Exophiala</taxon>
    </lineage>
</organism>
<evidence type="ECO:0000313" key="3">
    <source>
        <dbReference type="Proteomes" id="UP001203852"/>
    </source>
</evidence>
<reference evidence="2" key="1">
    <citation type="journal article" date="2022" name="bioRxiv">
        <title>Deciphering the potential niche of two novel black yeast fungi from a biological soil crust based on their genomes, phenotypes, and melanin regulation.</title>
        <authorList>
            <consortium name="DOE Joint Genome Institute"/>
            <person name="Carr E.C."/>
            <person name="Barton Q."/>
            <person name="Grambo S."/>
            <person name="Sullivan M."/>
            <person name="Renfro C.M."/>
            <person name="Kuo A."/>
            <person name="Pangilinan J."/>
            <person name="Lipzen A."/>
            <person name="Keymanesh K."/>
            <person name="Savage E."/>
            <person name="Barry K."/>
            <person name="Grigoriev I.V."/>
            <person name="Riekhof W.R."/>
            <person name="Harris S.S."/>
        </authorList>
    </citation>
    <scope>NUCLEOTIDE SEQUENCE</scope>
    <source>
        <strain evidence="2">JF 03-4F</strain>
    </source>
</reference>
<protein>
    <submittedName>
        <fullName evidence="2">Uncharacterized protein</fullName>
    </submittedName>
</protein>
<feature type="compositionally biased region" description="Basic residues" evidence="1">
    <location>
        <begin position="134"/>
        <end position="143"/>
    </location>
</feature>
<evidence type="ECO:0000313" key="2">
    <source>
        <dbReference type="EMBL" id="KAI1610701.1"/>
    </source>
</evidence>
<keyword evidence="3" id="KW-1185">Reference proteome</keyword>
<comment type="caution">
    <text evidence="2">The sequence shown here is derived from an EMBL/GenBank/DDBJ whole genome shotgun (WGS) entry which is preliminary data.</text>
</comment>
<dbReference type="AlphaFoldDB" id="A0AAN6IAY0"/>
<name>A0AAN6IAY0_9EURO</name>
<gene>
    <name evidence="2" type="ORF">EDD36DRAFT_301094</name>
</gene>
<dbReference type="EMBL" id="MU404357">
    <property type="protein sequence ID" value="KAI1610701.1"/>
    <property type="molecule type" value="Genomic_DNA"/>
</dbReference>
<sequence length="143" mass="15662">MSALLSQLDTLSDTFQSHLPPQLQPYFTRSNLQTILRVIVILSTFLLFQPQLDRLLRKFAGKPDPRQAEIDARLEFLKQQKEGGVLGGMPSASLGGRIPVVNREGKIVKLISPEEAEALKRAQSAKKSPAKTAAGKKGKKSGK</sequence>
<accession>A0AAN6IAY0</accession>